<proteinExistence type="predicted"/>
<dbReference type="EMBL" id="JANAVB010000397">
    <property type="protein sequence ID" value="KAJ6853812.1"/>
    <property type="molecule type" value="Genomic_DNA"/>
</dbReference>
<comment type="caution">
    <text evidence="1">The sequence shown here is derived from an EMBL/GenBank/DDBJ whole genome shotgun (WGS) entry which is preliminary data.</text>
</comment>
<accession>A0AAX6IKQ9</accession>
<keyword evidence="1" id="KW-0689">Ribosomal protein</keyword>
<keyword evidence="1" id="KW-0687">Ribonucleoprotein</keyword>
<evidence type="ECO:0000313" key="2">
    <source>
        <dbReference type="Proteomes" id="UP001140949"/>
    </source>
</evidence>
<keyword evidence="2" id="KW-1185">Reference proteome</keyword>
<dbReference type="GO" id="GO:0005840">
    <property type="term" value="C:ribosome"/>
    <property type="evidence" value="ECO:0007669"/>
    <property type="project" value="UniProtKB-KW"/>
</dbReference>
<sequence length="78" mass="8847">MDIVEDLVVVKVILEVTRVALHQSFNHHSEVLVVGPDLDAVVVDLVPVLYPLWNSLVLNSAWQKKKRLCVVRVHNLDI</sequence>
<protein>
    <submittedName>
        <fullName evidence="1">40S ribosomal protein S10</fullName>
    </submittedName>
</protein>
<reference evidence="1" key="2">
    <citation type="submission" date="2023-04" db="EMBL/GenBank/DDBJ databases">
        <authorList>
            <person name="Bruccoleri R.E."/>
            <person name="Oakeley E.J."/>
            <person name="Faust A.-M."/>
            <person name="Dessus-Babus S."/>
            <person name="Altorfer M."/>
            <person name="Burckhardt D."/>
            <person name="Oertli M."/>
            <person name="Naumann U."/>
            <person name="Petersen F."/>
            <person name="Wong J."/>
        </authorList>
    </citation>
    <scope>NUCLEOTIDE SEQUENCE</scope>
    <source>
        <strain evidence="1">GSM-AAB239-AS_SAM_17_03QT</strain>
        <tissue evidence="1">Leaf</tissue>
    </source>
</reference>
<gene>
    <name evidence="1" type="ORF">M6B38_112985</name>
</gene>
<organism evidence="1 2">
    <name type="scientific">Iris pallida</name>
    <name type="common">Sweet iris</name>
    <dbReference type="NCBI Taxonomy" id="29817"/>
    <lineage>
        <taxon>Eukaryota</taxon>
        <taxon>Viridiplantae</taxon>
        <taxon>Streptophyta</taxon>
        <taxon>Embryophyta</taxon>
        <taxon>Tracheophyta</taxon>
        <taxon>Spermatophyta</taxon>
        <taxon>Magnoliopsida</taxon>
        <taxon>Liliopsida</taxon>
        <taxon>Asparagales</taxon>
        <taxon>Iridaceae</taxon>
        <taxon>Iridoideae</taxon>
        <taxon>Irideae</taxon>
        <taxon>Iris</taxon>
    </lineage>
</organism>
<evidence type="ECO:0000313" key="1">
    <source>
        <dbReference type="EMBL" id="KAJ6853812.1"/>
    </source>
</evidence>
<name>A0AAX6IKQ9_IRIPA</name>
<dbReference type="AlphaFoldDB" id="A0AAX6IKQ9"/>
<dbReference type="Proteomes" id="UP001140949">
    <property type="component" value="Unassembled WGS sequence"/>
</dbReference>
<reference evidence="1" key="1">
    <citation type="journal article" date="2023" name="GigaByte">
        <title>Genome assembly of the bearded iris, Iris pallida Lam.</title>
        <authorList>
            <person name="Bruccoleri R.E."/>
            <person name="Oakeley E.J."/>
            <person name="Faust A.M.E."/>
            <person name="Altorfer M."/>
            <person name="Dessus-Babus S."/>
            <person name="Burckhardt D."/>
            <person name="Oertli M."/>
            <person name="Naumann U."/>
            <person name="Petersen F."/>
            <person name="Wong J."/>
        </authorList>
    </citation>
    <scope>NUCLEOTIDE SEQUENCE</scope>
    <source>
        <strain evidence="1">GSM-AAB239-AS_SAM_17_03QT</strain>
    </source>
</reference>